<accession>A0AB39D769</accession>
<dbReference type="AlphaFoldDB" id="A0AB39D769"/>
<dbReference type="InterPro" id="IPR010982">
    <property type="entry name" value="Lambda_DNA-bd_dom_sf"/>
</dbReference>
<proteinExistence type="predicted"/>
<name>A0AB39D769_9BURK</name>
<dbReference type="EMBL" id="CP158255">
    <property type="protein sequence ID" value="XDJ50158.1"/>
    <property type="molecule type" value="Genomic_DNA"/>
</dbReference>
<dbReference type="Gene3D" id="1.10.260.40">
    <property type="entry name" value="lambda repressor-like DNA-binding domains"/>
    <property type="match status" value="1"/>
</dbReference>
<sequence>MDKKLHPDSSLIDAFGGTLKVATFFEITTGAVSQWRWTGVPKSRKKTLRLARPKVYRAWESAVAQPTEAPNV</sequence>
<dbReference type="GO" id="GO:0003677">
    <property type="term" value="F:DNA binding"/>
    <property type="evidence" value="ECO:0007669"/>
    <property type="project" value="InterPro"/>
</dbReference>
<protein>
    <submittedName>
        <fullName evidence="1">Cro/CI family transcriptional regulator</fullName>
    </submittedName>
</protein>
<organism evidence="1">
    <name type="scientific">Castellaniella ginsengisoli</name>
    <dbReference type="NCBI Taxonomy" id="546114"/>
    <lineage>
        <taxon>Bacteria</taxon>
        <taxon>Pseudomonadati</taxon>
        <taxon>Pseudomonadota</taxon>
        <taxon>Betaproteobacteria</taxon>
        <taxon>Burkholderiales</taxon>
        <taxon>Alcaligenaceae</taxon>
        <taxon>Castellaniella</taxon>
    </lineage>
</organism>
<gene>
    <name evidence="1" type="ORF">ABRZ09_13270</name>
</gene>
<reference evidence="1" key="1">
    <citation type="submission" date="2024-05" db="EMBL/GenBank/DDBJ databases">
        <authorList>
            <person name="Luo Y.-C."/>
            <person name="Nicholds J."/>
            <person name="Mortimer T."/>
            <person name="Maboni G."/>
        </authorList>
    </citation>
    <scope>NUCLEOTIDE SEQUENCE</scope>
    <source>
        <strain evidence="1">151108</strain>
    </source>
</reference>
<evidence type="ECO:0000313" key="1">
    <source>
        <dbReference type="EMBL" id="XDJ50158.1"/>
    </source>
</evidence>
<dbReference type="SUPFAM" id="SSF47413">
    <property type="entry name" value="lambda repressor-like DNA-binding domains"/>
    <property type="match status" value="1"/>
</dbReference>
<dbReference type="Pfam" id="PF14549">
    <property type="entry name" value="P22_Cro"/>
    <property type="match status" value="1"/>
</dbReference>
<dbReference type="RefSeq" id="WP_368646942.1">
    <property type="nucleotide sequence ID" value="NZ_CP158255.1"/>
</dbReference>